<sequence length="218" mass="23742">MASLLGKDMKRVNFSCSSPASASTCSSITSPAVSSRALDRHTPHLRDSQRTKFHSSSKPIIKEKSQVKSKKALEEPIGLVSPADSSRYLLRSSRYRPDDKAFIDVLPDSLPAPELELVETSKFRSKREDEGVVLSSSSSTRPQDQVVVLRVSLHCKGCAGKVRKHISKMQGVTSFNIDLAAKKVTVIGDVTPLGVLNSISKVKNAQFWPSPPQSAVQI</sequence>
<dbReference type="Gene3D" id="3.30.70.100">
    <property type="match status" value="1"/>
</dbReference>
<dbReference type="PANTHER" id="PTHR46119:SF15">
    <property type="entry name" value="PROTEIN SODIUM POTASSIUM ROOT DEFECTIVE 2"/>
    <property type="match status" value="1"/>
</dbReference>
<accession>A0A6V7PDS6</accession>
<dbReference type="GO" id="GO:0046872">
    <property type="term" value="F:metal ion binding"/>
    <property type="evidence" value="ECO:0007669"/>
    <property type="project" value="InterPro"/>
</dbReference>
<evidence type="ECO:0000259" key="2">
    <source>
        <dbReference type="PROSITE" id="PS50846"/>
    </source>
</evidence>
<dbReference type="PANTHER" id="PTHR46119">
    <property type="entry name" value="OS08G0405700 PROTEIN"/>
    <property type="match status" value="1"/>
</dbReference>
<dbReference type="Pfam" id="PF00403">
    <property type="entry name" value="HMA"/>
    <property type="match status" value="1"/>
</dbReference>
<feature type="compositionally biased region" description="Basic and acidic residues" evidence="1">
    <location>
        <begin position="37"/>
        <end position="50"/>
    </location>
</feature>
<name>A0A6V7PDS6_ANACO</name>
<evidence type="ECO:0000313" key="3">
    <source>
        <dbReference type="EMBL" id="CAD1828748.1"/>
    </source>
</evidence>
<dbReference type="EMBL" id="LR862147">
    <property type="protein sequence ID" value="CAD1828748.1"/>
    <property type="molecule type" value="Genomic_DNA"/>
</dbReference>
<dbReference type="PROSITE" id="PS50846">
    <property type="entry name" value="HMA_2"/>
    <property type="match status" value="1"/>
</dbReference>
<proteinExistence type="predicted"/>
<evidence type="ECO:0000256" key="1">
    <source>
        <dbReference type="SAM" id="MobiDB-lite"/>
    </source>
</evidence>
<dbReference type="SUPFAM" id="SSF55008">
    <property type="entry name" value="HMA, heavy metal-associated domain"/>
    <property type="match status" value="1"/>
</dbReference>
<dbReference type="AlphaFoldDB" id="A0A6V7PDS6"/>
<dbReference type="InterPro" id="IPR006121">
    <property type="entry name" value="HMA_dom"/>
</dbReference>
<organism evidence="3">
    <name type="scientific">Ananas comosus var. bracteatus</name>
    <name type="common">red pineapple</name>
    <dbReference type="NCBI Taxonomy" id="296719"/>
    <lineage>
        <taxon>Eukaryota</taxon>
        <taxon>Viridiplantae</taxon>
        <taxon>Streptophyta</taxon>
        <taxon>Embryophyta</taxon>
        <taxon>Tracheophyta</taxon>
        <taxon>Spermatophyta</taxon>
        <taxon>Magnoliopsida</taxon>
        <taxon>Liliopsida</taxon>
        <taxon>Poales</taxon>
        <taxon>Bromeliaceae</taxon>
        <taxon>Bromelioideae</taxon>
        <taxon>Ananas</taxon>
    </lineage>
</organism>
<protein>
    <recommendedName>
        <fullName evidence="2">HMA domain-containing protein</fullName>
    </recommendedName>
</protein>
<feature type="domain" description="HMA" evidence="2">
    <location>
        <begin position="144"/>
        <end position="210"/>
    </location>
</feature>
<dbReference type="InterPro" id="IPR044526">
    <property type="entry name" value="NAKR1-3"/>
</dbReference>
<reference evidence="3" key="1">
    <citation type="submission" date="2020-07" db="EMBL/GenBank/DDBJ databases">
        <authorList>
            <person name="Lin J."/>
        </authorList>
    </citation>
    <scope>NUCLEOTIDE SEQUENCE</scope>
</reference>
<dbReference type="CDD" id="cd00371">
    <property type="entry name" value="HMA"/>
    <property type="match status" value="1"/>
</dbReference>
<gene>
    <name evidence="3" type="ORF">CB5_LOCUS11959</name>
</gene>
<dbReference type="InterPro" id="IPR036163">
    <property type="entry name" value="HMA_dom_sf"/>
</dbReference>
<feature type="region of interest" description="Disordered" evidence="1">
    <location>
        <begin position="14"/>
        <end position="69"/>
    </location>
</feature>
<feature type="compositionally biased region" description="Low complexity" evidence="1">
    <location>
        <begin position="15"/>
        <end position="31"/>
    </location>
</feature>
<feature type="compositionally biased region" description="Basic and acidic residues" evidence="1">
    <location>
        <begin position="60"/>
        <end position="69"/>
    </location>
</feature>